<keyword evidence="1" id="KW-0347">Helicase</keyword>
<protein>
    <recommendedName>
        <fullName evidence="1">ATP-dependent DNA helicase</fullName>
        <ecNumber evidence="1">5.6.2.3</ecNumber>
    </recommendedName>
</protein>
<keyword evidence="1" id="KW-0233">DNA recombination</keyword>
<keyword evidence="1" id="KW-0227">DNA damage</keyword>
<dbReference type="SUPFAM" id="SSF52540">
    <property type="entry name" value="P-loop containing nucleoside triphosphate hydrolases"/>
    <property type="match status" value="1"/>
</dbReference>
<proteinExistence type="inferred from homology"/>
<evidence type="ECO:0000256" key="1">
    <source>
        <dbReference type="RuleBase" id="RU363044"/>
    </source>
</evidence>
<evidence type="ECO:0000259" key="3">
    <source>
        <dbReference type="Pfam" id="PF21530"/>
    </source>
</evidence>
<name>A0ABM1SAI4_LIMPO</name>
<dbReference type="InterPro" id="IPR027417">
    <property type="entry name" value="P-loop_NTPase"/>
</dbReference>
<comment type="catalytic activity">
    <reaction evidence="1">
        <text>ATP + H2O = ADP + phosphate + H(+)</text>
        <dbReference type="Rhea" id="RHEA:13065"/>
        <dbReference type="ChEBI" id="CHEBI:15377"/>
        <dbReference type="ChEBI" id="CHEBI:15378"/>
        <dbReference type="ChEBI" id="CHEBI:30616"/>
        <dbReference type="ChEBI" id="CHEBI:43474"/>
        <dbReference type="ChEBI" id="CHEBI:456216"/>
        <dbReference type="EC" id="5.6.2.3"/>
    </reaction>
</comment>
<dbReference type="RefSeq" id="XP_022240639.1">
    <property type="nucleotide sequence ID" value="XM_022384931.1"/>
</dbReference>
<comment type="cofactor">
    <cofactor evidence="1">
        <name>Mg(2+)</name>
        <dbReference type="ChEBI" id="CHEBI:18420"/>
    </cofactor>
</comment>
<feature type="domain" description="DNA helicase Pif1-like 2B" evidence="3">
    <location>
        <begin position="55"/>
        <end position="92"/>
    </location>
</feature>
<dbReference type="PANTHER" id="PTHR10492">
    <property type="match status" value="1"/>
</dbReference>
<reference evidence="5" key="1">
    <citation type="submission" date="2025-08" db="UniProtKB">
        <authorList>
            <consortium name="RefSeq"/>
        </authorList>
    </citation>
    <scope>IDENTIFICATION</scope>
    <source>
        <tissue evidence="5">Muscle</tissue>
    </source>
</reference>
<feature type="domain" description="DNA helicase Pif1-like DEAD-box helicase" evidence="2">
    <location>
        <begin position="1"/>
        <end position="44"/>
    </location>
</feature>
<dbReference type="InterPro" id="IPR049163">
    <property type="entry name" value="Pif1-like_2B_dom"/>
</dbReference>
<dbReference type="Pfam" id="PF05970">
    <property type="entry name" value="PIF1"/>
    <property type="match status" value="1"/>
</dbReference>
<evidence type="ECO:0000259" key="2">
    <source>
        <dbReference type="Pfam" id="PF05970"/>
    </source>
</evidence>
<sequence length="167" mass="18740">MAHKNAFEALDRTLRDIREKYVLFGGVTLFTSGDFRQTLPVIVRVTDDAVNHPTEFLNSLEPPRMPGHILKLKVGSPIMLLRNPRLCNGTGLVGKALLPHVIEATITIGHAKSEDVFILRILLLPSDYLVEFRRLQFPVTICFAMSTNKEQGQSLKVVGLFLKQPCF</sequence>
<dbReference type="Proteomes" id="UP000694941">
    <property type="component" value="Unplaced"/>
</dbReference>
<dbReference type="PANTHER" id="PTHR10492:SF94">
    <property type="entry name" value="ATP-DEPENDENT DNA HELICASE"/>
    <property type="match status" value="1"/>
</dbReference>
<keyword evidence="1" id="KW-0378">Hydrolase</keyword>
<keyword evidence="1" id="KW-0067">ATP-binding</keyword>
<evidence type="ECO:0000313" key="5">
    <source>
        <dbReference type="RefSeq" id="XP_022240639.1"/>
    </source>
</evidence>
<organism evidence="4 5">
    <name type="scientific">Limulus polyphemus</name>
    <name type="common">Atlantic horseshoe crab</name>
    <dbReference type="NCBI Taxonomy" id="6850"/>
    <lineage>
        <taxon>Eukaryota</taxon>
        <taxon>Metazoa</taxon>
        <taxon>Ecdysozoa</taxon>
        <taxon>Arthropoda</taxon>
        <taxon>Chelicerata</taxon>
        <taxon>Merostomata</taxon>
        <taxon>Xiphosura</taxon>
        <taxon>Limulidae</taxon>
        <taxon>Limulus</taxon>
    </lineage>
</organism>
<dbReference type="GeneID" id="111085601"/>
<dbReference type="InterPro" id="IPR010285">
    <property type="entry name" value="DNA_helicase_pif1-like_DEAD"/>
</dbReference>
<comment type="similarity">
    <text evidence="1">Belongs to the helicase family.</text>
</comment>
<accession>A0ABM1SAI4</accession>
<evidence type="ECO:0000313" key="4">
    <source>
        <dbReference type="Proteomes" id="UP000694941"/>
    </source>
</evidence>
<gene>
    <name evidence="5" type="primary">LOC111085601</name>
</gene>
<keyword evidence="4" id="KW-1185">Reference proteome</keyword>
<keyword evidence="1" id="KW-0547">Nucleotide-binding</keyword>
<dbReference type="EC" id="5.6.2.3" evidence="1"/>
<keyword evidence="1" id="KW-0234">DNA repair</keyword>
<dbReference type="Pfam" id="PF21530">
    <property type="entry name" value="Pif1_2B_dom"/>
    <property type="match status" value="1"/>
</dbReference>